<evidence type="ECO:0000313" key="12">
    <source>
        <dbReference type="EMBL" id="CZT22428.1"/>
    </source>
</evidence>
<evidence type="ECO:0000256" key="1">
    <source>
        <dbReference type="ARBA" id="ARBA00000822"/>
    </source>
</evidence>
<dbReference type="Pfam" id="PF00704">
    <property type="entry name" value="Glyco_hydro_18"/>
    <property type="match status" value="1"/>
</dbReference>
<dbReference type="InterPro" id="IPR015940">
    <property type="entry name" value="UBA"/>
</dbReference>
<keyword evidence="13" id="KW-1185">Reference proteome</keyword>
<keyword evidence="3 8" id="KW-0378">Hydrolase</keyword>
<evidence type="ECO:0000259" key="10">
    <source>
        <dbReference type="PROSITE" id="PS50030"/>
    </source>
</evidence>
<evidence type="ECO:0000256" key="4">
    <source>
        <dbReference type="ARBA" id="ARBA00023024"/>
    </source>
</evidence>
<dbReference type="CDD" id="cd14309">
    <property type="entry name" value="UBA_scDdi1_like"/>
    <property type="match status" value="1"/>
</dbReference>
<dbReference type="SUPFAM" id="SSF46934">
    <property type="entry name" value="UBA-like"/>
    <property type="match status" value="1"/>
</dbReference>
<dbReference type="Proteomes" id="UP000225277">
    <property type="component" value="Unassembled WGS sequence"/>
</dbReference>
<dbReference type="PROSITE" id="PS50030">
    <property type="entry name" value="UBA"/>
    <property type="match status" value="1"/>
</dbReference>
<evidence type="ECO:0000256" key="2">
    <source>
        <dbReference type="ARBA" id="ARBA00012729"/>
    </source>
</evidence>
<dbReference type="GO" id="GO:0005576">
    <property type="term" value="C:extracellular region"/>
    <property type="evidence" value="ECO:0007669"/>
    <property type="project" value="TreeGrafter"/>
</dbReference>
<dbReference type="PANTHER" id="PTHR45708:SF60">
    <property type="entry name" value="III CHITINASE, PUTATIVE (AFU_ORTHOLOGUE AFUA_5G03850)-RELATED"/>
    <property type="match status" value="1"/>
</dbReference>
<evidence type="ECO:0000256" key="7">
    <source>
        <dbReference type="ARBA" id="ARBA00023326"/>
    </source>
</evidence>
<name>A0A2D3V3P5_9PEZI</name>
<evidence type="ECO:0000256" key="3">
    <source>
        <dbReference type="ARBA" id="ARBA00022801"/>
    </source>
</evidence>
<keyword evidence="5" id="KW-0119">Carbohydrate metabolism</keyword>
<dbReference type="InterPro" id="IPR001579">
    <property type="entry name" value="Glyco_hydro_18_chit_AS"/>
</dbReference>
<dbReference type="GeneID" id="35603396"/>
<dbReference type="AlphaFoldDB" id="A0A2D3V3P5"/>
<feature type="domain" description="GH18" evidence="11">
    <location>
        <begin position="13"/>
        <end position="296"/>
    </location>
</feature>
<organism evidence="12 13">
    <name type="scientific">Ramularia collo-cygni</name>
    <dbReference type="NCBI Taxonomy" id="112498"/>
    <lineage>
        <taxon>Eukaryota</taxon>
        <taxon>Fungi</taxon>
        <taxon>Dikarya</taxon>
        <taxon>Ascomycota</taxon>
        <taxon>Pezizomycotina</taxon>
        <taxon>Dothideomycetes</taxon>
        <taxon>Dothideomycetidae</taxon>
        <taxon>Mycosphaerellales</taxon>
        <taxon>Mycosphaerellaceae</taxon>
        <taxon>Ramularia</taxon>
    </lineage>
</organism>
<proteinExistence type="inferred from homology"/>
<dbReference type="InterPro" id="IPR009060">
    <property type="entry name" value="UBA-like_sf"/>
</dbReference>
<comment type="similarity">
    <text evidence="9">Belongs to the glycosyl hydrolase 18 family.</text>
</comment>
<evidence type="ECO:0000256" key="9">
    <source>
        <dbReference type="RuleBase" id="RU004453"/>
    </source>
</evidence>
<sequence length="365" mass="39849">METQPARSASTPGRVIVYHQTHHQPNNGPPVSLLPLLANQTGVTHVIIAAIHLNEPGDNIITLNDHPPNHEKFNTLWAEVAWLQASGVKCLGMLGGFAKGSYERLDGDDIARFESYYAPLRDMIQTHHLDGLDLDIEEPTSLPGTIRLIDRLRADFGPQFLITLAPVASGLLPGQPHLSGPAFEYRMLEQLRGHEIAWYNAQFYCGWGDAGTTAWYDAIISVGWKPEKVVMGLMTNPANGPGHVEWPRQQGVLLALRSKYPTFGGVMGWEYFNALPGGDARPWEWAANMGSAMRAVVPAPIPTQQMPIRPYGQPAPAALPRPAHNFPAESISTLKDLGFSEQQAIAALNSTGGNVEYAAGLLFQD</sequence>
<gene>
    <name evidence="12" type="ORF">RCC_08298</name>
</gene>
<dbReference type="Gene3D" id="3.20.20.80">
    <property type="entry name" value="Glycosidases"/>
    <property type="match status" value="1"/>
</dbReference>
<dbReference type="SUPFAM" id="SSF51445">
    <property type="entry name" value="(Trans)glycosidases"/>
    <property type="match status" value="1"/>
</dbReference>
<dbReference type="GO" id="GO:0006032">
    <property type="term" value="P:chitin catabolic process"/>
    <property type="evidence" value="ECO:0007669"/>
    <property type="project" value="UniProtKB-KW"/>
</dbReference>
<accession>A0A2D3V3P5</accession>
<dbReference type="InterPro" id="IPR001223">
    <property type="entry name" value="Glyco_hydro18_cat"/>
</dbReference>
<evidence type="ECO:0000259" key="11">
    <source>
        <dbReference type="PROSITE" id="PS51910"/>
    </source>
</evidence>
<keyword evidence="6 8" id="KW-0326">Glycosidase</keyword>
<protein>
    <recommendedName>
        <fullName evidence="2">chitinase</fullName>
        <ecNumber evidence="2">3.2.1.14</ecNumber>
    </recommendedName>
</protein>
<dbReference type="Pfam" id="PF00627">
    <property type="entry name" value="UBA"/>
    <property type="match status" value="1"/>
</dbReference>
<dbReference type="PROSITE" id="PS51910">
    <property type="entry name" value="GH18_2"/>
    <property type="match status" value="1"/>
</dbReference>
<dbReference type="PANTHER" id="PTHR45708">
    <property type="entry name" value="ENDOCHITINASE"/>
    <property type="match status" value="1"/>
</dbReference>
<dbReference type="STRING" id="112498.A0A2D3V3P5"/>
<dbReference type="RefSeq" id="XP_023629317.1">
    <property type="nucleotide sequence ID" value="XM_023773549.1"/>
</dbReference>
<evidence type="ECO:0000313" key="13">
    <source>
        <dbReference type="Proteomes" id="UP000225277"/>
    </source>
</evidence>
<evidence type="ECO:0000256" key="5">
    <source>
        <dbReference type="ARBA" id="ARBA00023277"/>
    </source>
</evidence>
<dbReference type="EMBL" id="FJUY01000013">
    <property type="protein sequence ID" value="CZT22428.1"/>
    <property type="molecule type" value="Genomic_DNA"/>
</dbReference>
<dbReference type="EC" id="3.2.1.14" evidence="2"/>
<dbReference type="SMART" id="SM00165">
    <property type="entry name" value="UBA"/>
    <property type="match status" value="1"/>
</dbReference>
<dbReference type="PROSITE" id="PS01095">
    <property type="entry name" value="GH18_1"/>
    <property type="match status" value="1"/>
</dbReference>
<keyword evidence="7" id="KW-0624">Polysaccharide degradation</keyword>
<evidence type="ECO:0000256" key="6">
    <source>
        <dbReference type="ARBA" id="ARBA00023295"/>
    </source>
</evidence>
<dbReference type="InterPro" id="IPR050542">
    <property type="entry name" value="Glycosyl_Hydrlase18_Chitinase"/>
</dbReference>
<feature type="domain" description="UBA" evidence="10">
    <location>
        <begin position="325"/>
        <end position="365"/>
    </location>
</feature>
<dbReference type="InterPro" id="IPR017853">
    <property type="entry name" value="GH"/>
</dbReference>
<comment type="catalytic activity">
    <reaction evidence="1">
        <text>Random endo-hydrolysis of N-acetyl-beta-D-glucosaminide (1-&gt;4)-beta-linkages in chitin and chitodextrins.</text>
        <dbReference type="EC" id="3.2.1.14"/>
    </reaction>
</comment>
<evidence type="ECO:0000256" key="8">
    <source>
        <dbReference type="RuleBase" id="RU000489"/>
    </source>
</evidence>
<keyword evidence="4" id="KW-0146">Chitin degradation</keyword>
<dbReference type="GO" id="GO:0008843">
    <property type="term" value="F:endochitinase activity"/>
    <property type="evidence" value="ECO:0007669"/>
    <property type="project" value="UniProtKB-EC"/>
</dbReference>
<dbReference type="Gene3D" id="1.10.8.10">
    <property type="entry name" value="DNA helicase RuvA subunit, C-terminal domain"/>
    <property type="match status" value="1"/>
</dbReference>
<dbReference type="GO" id="GO:0000272">
    <property type="term" value="P:polysaccharide catabolic process"/>
    <property type="evidence" value="ECO:0007669"/>
    <property type="project" value="UniProtKB-KW"/>
</dbReference>
<dbReference type="OrthoDB" id="3012298at2759"/>
<reference evidence="12 13" key="1">
    <citation type="submission" date="2016-03" db="EMBL/GenBank/DDBJ databases">
        <authorList>
            <person name="Ploux O."/>
        </authorList>
    </citation>
    <scope>NUCLEOTIDE SEQUENCE [LARGE SCALE GENOMIC DNA]</scope>
    <source>
        <strain evidence="12 13">URUG2</strain>
    </source>
</reference>